<comment type="caution">
    <text evidence="1">The sequence shown here is derived from an EMBL/GenBank/DDBJ whole genome shotgun (WGS) entry which is preliminary data.</text>
</comment>
<dbReference type="Proteomes" id="UP001589645">
    <property type="component" value="Unassembled WGS sequence"/>
</dbReference>
<dbReference type="RefSeq" id="WP_178572474.1">
    <property type="nucleotide sequence ID" value="NZ_JBHMEP010000055.1"/>
</dbReference>
<evidence type="ECO:0000313" key="2">
    <source>
        <dbReference type="Proteomes" id="UP001589645"/>
    </source>
</evidence>
<evidence type="ECO:0000313" key="1">
    <source>
        <dbReference type="EMBL" id="MFB9137895.1"/>
    </source>
</evidence>
<reference evidence="1 2" key="1">
    <citation type="submission" date="2024-09" db="EMBL/GenBank/DDBJ databases">
        <authorList>
            <person name="Sun Q."/>
            <person name="Mori K."/>
        </authorList>
    </citation>
    <scope>NUCLEOTIDE SEQUENCE [LARGE SCALE GENOMIC DNA]</scope>
    <source>
        <strain evidence="1 2">CECT 8064</strain>
    </source>
</reference>
<keyword evidence="2" id="KW-1185">Reference proteome</keyword>
<proteinExistence type="predicted"/>
<organism evidence="1 2">
    <name type="scientific">Vibrio olivae</name>
    <dbReference type="NCBI Taxonomy" id="1243002"/>
    <lineage>
        <taxon>Bacteria</taxon>
        <taxon>Pseudomonadati</taxon>
        <taxon>Pseudomonadota</taxon>
        <taxon>Gammaproteobacteria</taxon>
        <taxon>Vibrionales</taxon>
        <taxon>Vibrionaceae</taxon>
        <taxon>Vibrio</taxon>
    </lineage>
</organism>
<accession>A0ABV5HUG2</accession>
<protein>
    <submittedName>
        <fullName evidence="1">Uncharacterized protein</fullName>
    </submittedName>
</protein>
<dbReference type="EMBL" id="JBHMEP010000055">
    <property type="protein sequence ID" value="MFB9137895.1"/>
    <property type="molecule type" value="Genomic_DNA"/>
</dbReference>
<name>A0ABV5HUG2_9VIBR</name>
<gene>
    <name evidence="1" type="ORF">ACFFUV_23440</name>
</gene>
<sequence length="156" mass="17768">MAGLKSIQDLRNRVATFNNGLSSGAYIQQIIWDNDAYIVDMNAEEQLFEQGINRLGVDIMDYAPYSPLTIAIKEEKGQPTNRVTLRDTGDFEASFFLEVGDKQFEIKASDFKTEDLIKKYGRQILGLTDENIAALIWQYIFPDLMKKAKNVLYGNE</sequence>